<feature type="transmembrane region" description="Helical" evidence="5">
    <location>
        <begin position="184"/>
        <end position="205"/>
    </location>
</feature>
<dbReference type="GO" id="GO:0016020">
    <property type="term" value="C:membrane"/>
    <property type="evidence" value="ECO:0007669"/>
    <property type="project" value="UniProtKB-SubCell"/>
</dbReference>
<sequence>MTPVHVPTLRDWFSLLALIMLWGTSFMFISVSLEAISPVGIVSLRVLLAAVILTVYMYLRGRRLPTDPVAWGVFLLLGIMGNLLPFYLISVGQQEVSSGMAGLLMAFMPLATMILAHYFVSGESLNRFKILGFILGVSGVAVVLWPSLVDGHSSLFSSLLILFATLCYAVNTILVKRLPAYNPLVTVAGVMIMSSLTIVPVWLVMDLPWQQSYTTASILSVIWMGIGPTALATLILFALIGRAGPTFISYINYVIPVVAYFTGALVLGEVIEWRSMGAMLMIISGIALTRKKVPV</sequence>
<dbReference type="InterPro" id="IPR037185">
    <property type="entry name" value="EmrE-like"/>
</dbReference>
<protein>
    <submittedName>
        <fullName evidence="7">Permease of the drug/metabolite transporter (DMT) superfamily</fullName>
    </submittedName>
</protein>
<dbReference type="InterPro" id="IPR050638">
    <property type="entry name" value="AA-Vitamin_Transporters"/>
</dbReference>
<gene>
    <name evidence="7" type="ORF">HELGO_WM53074</name>
</gene>
<dbReference type="SUPFAM" id="SSF103481">
    <property type="entry name" value="Multidrug resistance efflux transporter EmrE"/>
    <property type="match status" value="2"/>
</dbReference>
<dbReference type="PANTHER" id="PTHR32322:SF9">
    <property type="entry name" value="AMINO-ACID METABOLITE EFFLUX PUMP-RELATED"/>
    <property type="match status" value="1"/>
</dbReference>
<evidence type="ECO:0000256" key="4">
    <source>
        <dbReference type="ARBA" id="ARBA00023136"/>
    </source>
</evidence>
<feature type="transmembrane region" description="Helical" evidence="5">
    <location>
        <begin position="130"/>
        <end position="149"/>
    </location>
</feature>
<dbReference type="EMBL" id="CACVAT010000498">
    <property type="protein sequence ID" value="CAA6829117.1"/>
    <property type="molecule type" value="Genomic_DNA"/>
</dbReference>
<keyword evidence="4 5" id="KW-0472">Membrane</keyword>
<feature type="transmembrane region" description="Helical" evidence="5">
    <location>
        <begin position="96"/>
        <end position="118"/>
    </location>
</feature>
<keyword evidence="2 5" id="KW-0812">Transmembrane</keyword>
<evidence type="ECO:0000256" key="3">
    <source>
        <dbReference type="ARBA" id="ARBA00022989"/>
    </source>
</evidence>
<evidence type="ECO:0000259" key="6">
    <source>
        <dbReference type="Pfam" id="PF00892"/>
    </source>
</evidence>
<dbReference type="AlphaFoldDB" id="A0A6S6UI82"/>
<evidence type="ECO:0000256" key="2">
    <source>
        <dbReference type="ARBA" id="ARBA00022692"/>
    </source>
</evidence>
<evidence type="ECO:0000256" key="5">
    <source>
        <dbReference type="SAM" id="Phobius"/>
    </source>
</evidence>
<name>A0A6S6UI82_9GAMM</name>
<feature type="domain" description="EamA" evidence="6">
    <location>
        <begin position="15"/>
        <end position="144"/>
    </location>
</feature>
<evidence type="ECO:0000256" key="1">
    <source>
        <dbReference type="ARBA" id="ARBA00004141"/>
    </source>
</evidence>
<organism evidence="7">
    <name type="scientific">uncultured Thiotrichaceae bacterium</name>
    <dbReference type="NCBI Taxonomy" id="298394"/>
    <lineage>
        <taxon>Bacteria</taxon>
        <taxon>Pseudomonadati</taxon>
        <taxon>Pseudomonadota</taxon>
        <taxon>Gammaproteobacteria</taxon>
        <taxon>Thiotrichales</taxon>
        <taxon>Thiotrichaceae</taxon>
        <taxon>environmental samples</taxon>
    </lineage>
</organism>
<keyword evidence="3 5" id="KW-1133">Transmembrane helix</keyword>
<feature type="domain" description="EamA" evidence="6">
    <location>
        <begin position="158"/>
        <end position="289"/>
    </location>
</feature>
<dbReference type="Pfam" id="PF00892">
    <property type="entry name" value="EamA"/>
    <property type="match status" value="2"/>
</dbReference>
<feature type="transmembrane region" description="Helical" evidence="5">
    <location>
        <begin position="39"/>
        <end position="59"/>
    </location>
</feature>
<evidence type="ECO:0000313" key="7">
    <source>
        <dbReference type="EMBL" id="CAA6829117.1"/>
    </source>
</evidence>
<feature type="transmembrane region" description="Helical" evidence="5">
    <location>
        <begin position="217"/>
        <end position="240"/>
    </location>
</feature>
<feature type="transmembrane region" description="Helical" evidence="5">
    <location>
        <begin position="71"/>
        <end position="90"/>
    </location>
</feature>
<dbReference type="PANTHER" id="PTHR32322">
    <property type="entry name" value="INNER MEMBRANE TRANSPORTER"/>
    <property type="match status" value="1"/>
</dbReference>
<proteinExistence type="predicted"/>
<reference evidence="7" key="1">
    <citation type="submission" date="2020-01" db="EMBL/GenBank/DDBJ databases">
        <authorList>
            <person name="Meier V. D."/>
            <person name="Meier V D."/>
        </authorList>
    </citation>
    <scope>NUCLEOTIDE SEQUENCE</scope>
    <source>
        <strain evidence="7">HLG_WM_MAG_09</strain>
    </source>
</reference>
<accession>A0A6S6UI82</accession>
<feature type="transmembrane region" description="Helical" evidence="5">
    <location>
        <begin position="247"/>
        <end position="267"/>
    </location>
</feature>
<feature type="transmembrane region" description="Helical" evidence="5">
    <location>
        <begin position="12"/>
        <end position="33"/>
    </location>
</feature>
<comment type="subcellular location">
    <subcellularLocation>
        <location evidence="1">Membrane</location>
        <topology evidence="1">Multi-pass membrane protein</topology>
    </subcellularLocation>
</comment>
<feature type="transmembrane region" description="Helical" evidence="5">
    <location>
        <begin position="155"/>
        <end position="175"/>
    </location>
</feature>
<dbReference type="InterPro" id="IPR000620">
    <property type="entry name" value="EamA_dom"/>
</dbReference>